<dbReference type="SMART" id="SM00856">
    <property type="entry name" value="PMEI"/>
    <property type="match status" value="1"/>
</dbReference>
<keyword evidence="5" id="KW-1185">Reference proteome</keyword>
<proteinExistence type="predicted"/>
<dbReference type="InterPro" id="IPR051955">
    <property type="entry name" value="PME_Inhibitor"/>
</dbReference>
<organism evidence="4 5">
    <name type="scientific">Canna indica</name>
    <name type="common">Indian-shot</name>
    <dbReference type="NCBI Taxonomy" id="4628"/>
    <lineage>
        <taxon>Eukaryota</taxon>
        <taxon>Viridiplantae</taxon>
        <taxon>Streptophyta</taxon>
        <taxon>Embryophyta</taxon>
        <taxon>Tracheophyta</taxon>
        <taxon>Spermatophyta</taxon>
        <taxon>Magnoliopsida</taxon>
        <taxon>Liliopsida</taxon>
        <taxon>Zingiberales</taxon>
        <taxon>Cannaceae</taxon>
        <taxon>Canna</taxon>
    </lineage>
</organism>
<protein>
    <submittedName>
        <fullName evidence="4">21 kDa protein-like</fullName>
    </submittedName>
</protein>
<feature type="signal peptide" evidence="2">
    <location>
        <begin position="1"/>
        <end position="29"/>
    </location>
</feature>
<dbReference type="InterPro" id="IPR006501">
    <property type="entry name" value="Pectinesterase_inhib_dom"/>
</dbReference>
<dbReference type="CDD" id="cd15798">
    <property type="entry name" value="PMEI-like_3"/>
    <property type="match status" value="1"/>
</dbReference>
<dbReference type="AlphaFoldDB" id="A0AAQ3K882"/>
<dbReference type="NCBIfam" id="TIGR01614">
    <property type="entry name" value="PME_inhib"/>
    <property type="match status" value="1"/>
</dbReference>
<name>A0AAQ3K882_9LILI</name>
<sequence>MARNVSLLSFFFFFFTCAVVLLLAADVEPALVSSPPVPDGVNSTDQFIRARCGATRFPGLCYSSLAAYSGAVQQNPVQLARVSANLTVARLAKLSARVSSLRRHCSTTTTNAPVAACPEAGALRDCSDALGDASDLARRTSAELRGLVEEAAGSSSAAAWRVSNAQTWMSAALTNEETCSDGFEEVAPGSRAKADMTWRLLRVKQYTSNALALVNGLAGGGQ</sequence>
<feature type="domain" description="Pectinesterase inhibitor" evidence="3">
    <location>
        <begin position="43"/>
        <end position="213"/>
    </location>
</feature>
<accession>A0AAQ3K882</accession>
<dbReference type="Pfam" id="PF04043">
    <property type="entry name" value="PMEI"/>
    <property type="match status" value="1"/>
</dbReference>
<dbReference type="InterPro" id="IPR035513">
    <property type="entry name" value="Invertase/methylesterase_inhib"/>
</dbReference>
<dbReference type="PANTHER" id="PTHR31080">
    <property type="entry name" value="PECTINESTERASE INHIBITOR-LIKE"/>
    <property type="match status" value="1"/>
</dbReference>
<dbReference type="Gene3D" id="1.20.140.40">
    <property type="entry name" value="Invertase/pectin methylesterase inhibitor family protein"/>
    <property type="match status" value="1"/>
</dbReference>
<evidence type="ECO:0000256" key="2">
    <source>
        <dbReference type="SAM" id="SignalP"/>
    </source>
</evidence>
<gene>
    <name evidence="4" type="ORF">Cni_G12653</name>
</gene>
<dbReference type="SUPFAM" id="SSF101148">
    <property type="entry name" value="Plant invertase/pectin methylesterase inhibitor"/>
    <property type="match status" value="1"/>
</dbReference>
<evidence type="ECO:0000313" key="5">
    <source>
        <dbReference type="Proteomes" id="UP001327560"/>
    </source>
</evidence>
<keyword evidence="1 2" id="KW-0732">Signal</keyword>
<dbReference type="GO" id="GO:0004857">
    <property type="term" value="F:enzyme inhibitor activity"/>
    <property type="evidence" value="ECO:0007669"/>
    <property type="project" value="InterPro"/>
</dbReference>
<feature type="chain" id="PRO_5042973261" evidence="2">
    <location>
        <begin position="30"/>
        <end position="222"/>
    </location>
</feature>
<dbReference type="Proteomes" id="UP001327560">
    <property type="component" value="Chromosome 4"/>
</dbReference>
<dbReference type="EMBL" id="CP136893">
    <property type="protein sequence ID" value="WOL03933.1"/>
    <property type="molecule type" value="Genomic_DNA"/>
</dbReference>
<reference evidence="4 5" key="1">
    <citation type="submission" date="2023-10" db="EMBL/GenBank/DDBJ databases">
        <title>Chromosome-scale genome assembly provides insights into flower coloration mechanisms of Canna indica.</title>
        <authorList>
            <person name="Li C."/>
        </authorList>
    </citation>
    <scope>NUCLEOTIDE SEQUENCE [LARGE SCALE GENOMIC DNA]</scope>
    <source>
        <tissue evidence="4">Flower</tissue>
    </source>
</reference>
<evidence type="ECO:0000256" key="1">
    <source>
        <dbReference type="ARBA" id="ARBA00022729"/>
    </source>
</evidence>
<evidence type="ECO:0000259" key="3">
    <source>
        <dbReference type="SMART" id="SM00856"/>
    </source>
</evidence>
<dbReference type="PANTHER" id="PTHR31080:SF64">
    <property type="entry name" value="PLANT INVERTASE_PECTIN METHYLESTERASE INHIBITOR SUPERFAMILY PROTEIN"/>
    <property type="match status" value="1"/>
</dbReference>
<evidence type="ECO:0000313" key="4">
    <source>
        <dbReference type="EMBL" id="WOL03933.1"/>
    </source>
</evidence>